<dbReference type="GO" id="GO:0120159">
    <property type="term" value="F:rRNA pseudouridine synthase activity"/>
    <property type="evidence" value="ECO:0007669"/>
    <property type="project" value="UniProtKB-ARBA"/>
</dbReference>
<dbReference type="CDD" id="cd00165">
    <property type="entry name" value="S4"/>
    <property type="match status" value="1"/>
</dbReference>
<dbReference type="InterPro" id="IPR002942">
    <property type="entry name" value="S4_RNA-bd"/>
</dbReference>
<dbReference type="Pfam" id="PF01479">
    <property type="entry name" value="S4"/>
    <property type="match status" value="1"/>
</dbReference>
<feature type="compositionally biased region" description="Basic and acidic residues" evidence="4">
    <location>
        <begin position="1"/>
        <end position="21"/>
    </location>
</feature>
<dbReference type="Gene3D" id="3.30.70.580">
    <property type="entry name" value="Pseudouridine synthase I, catalytic domain, N-terminal subdomain"/>
    <property type="match status" value="1"/>
</dbReference>
<dbReference type="PANTHER" id="PTHR47683:SF2">
    <property type="entry name" value="RNA-BINDING S4 DOMAIN-CONTAINING PROTEIN"/>
    <property type="match status" value="1"/>
</dbReference>
<protein>
    <submittedName>
        <fullName evidence="6">Pseudouridylate synthase</fullName>
    </submittedName>
</protein>
<dbReference type="GO" id="GO:0000455">
    <property type="term" value="P:enzyme-directed rRNA pseudouridine synthesis"/>
    <property type="evidence" value="ECO:0007669"/>
    <property type="project" value="UniProtKB-ARBA"/>
</dbReference>
<dbReference type="RefSeq" id="WP_188440633.1">
    <property type="nucleotide sequence ID" value="NZ_BMGK01000004.1"/>
</dbReference>
<sequence>MAKEPEKRGGKREGKSKSKDILKKKKFVPKGPPKKQAPKSKGPSDEIRLNKYIANSGMCSRREADLYISTGQVQVNGQVVTEMGHKVKLTDEVKFDGRRISPEKKEYILLNKPKGFDTSTKEETLHKSAVGLVANASKYKLVPVGRLQRNTTGLLLFTNDHDMQKKLTDTGLMIRKIYQVSLDKNLKFEDFQKIEEGPTVEGKKVRIDAVSYVENAPKSEIGVQLSSNRNNIVRKIFEGLGYDVIKLDRVSYAGLTKKDLPRGHWRHLTKQEVINLGMM</sequence>
<dbReference type="PROSITE" id="PS50889">
    <property type="entry name" value="S4"/>
    <property type="match status" value="1"/>
</dbReference>
<evidence type="ECO:0000313" key="6">
    <source>
        <dbReference type="EMBL" id="GGD90101.1"/>
    </source>
</evidence>
<name>A0A8J2VA08_9FLAO</name>
<dbReference type="EMBL" id="BMGK01000004">
    <property type="protein sequence ID" value="GGD90101.1"/>
    <property type="molecule type" value="Genomic_DNA"/>
</dbReference>
<gene>
    <name evidence="6" type="ORF">GCM10011312_12510</name>
</gene>
<evidence type="ECO:0000256" key="4">
    <source>
        <dbReference type="SAM" id="MobiDB-lite"/>
    </source>
</evidence>
<dbReference type="Gene3D" id="3.30.70.1560">
    <property type="entry name" value="Alpha-L RNA-binding motif"/>
    <property type="match status" value="1"/>
</dbReference>
<feature type="region of interest" description="Disordered" evidence="4">
    <location>
        <begin position="1"/>
        <end position="46"/>
    </location>
</feature>
<keyword evidence="7" id="KW-1185">Reference proteome</keyword>
<feature type="domain" description="RNA-binding S4" evidence="5">
    <location>
        <begin position="47"/>
        <end position="109"/>
    </location>
</feature>
<dbReference type="AlphaFoldDB" id="A0A8J2VA08"/>
<comment type="similarity">
    <text evidence="1">Belongs to the pseudouridine synthase RsuA family.</text>
</comment>
<organism evidence="6 7">
    <name type="scientific">Planktosalinus lacus</name>
    <dbReference type="NCBI Taxonomy" id="1526573"/>
    <lineage>
        <taxon>Bacteria</taxon>
        <taxon>Pseudomonadati</taxon>
        <taxon>Bacteroidota</taxon>
        <taxon>Flavobacteriia</taxon>
        <taxon>Flavobacteriales</taxon>
        <taxon>Flavobacteriaceae</taxon>
        <taxon>Planktosalinus</taxon>
    </lineage>
</organism>
<evidence type="ECO:0000256" key="1">
    <source>
        <dbReference type="ARBA" id="ARBA00008348"/>
    </source>
</evidence>
<dbReference type="FunFam" id="3.10.290.10:FF:000003">
    <property type="entry name" value="Pseudouridine synthase"/>
    <property type="match status" value="1"/>
</dbReference>
<evidence type="ECO:0000259" key="5">
    <source>
        <dbReference type="SMART" id="SM00363"/>
    </source>
</evidence>
<keyword evidence="2" id="KW-0413">Isomerase</keyword>
<dbReference type="InterPro" id="IPR042092">
    <property type="entry name" value="PsdUridine_s_RsuA/RluB/E/F_cat"/>
</dbReference>
<accession>A0A8J2VA08</accession>
<dbReference type="Proteomes" id="UP000652231">
    <property type="component" value="Unassembled WGS sequence"/>
</dbReference>
<dbReference type="InterPro" id="IPR050343">
    <property type="entry name" value="RsuA_PseudoU_synthase"/>
</dbReference>
<dbReference type="GO" id="GO:0003723">
    <property type="term" value="F:RNA binding"/>
    <property type="evidence" value="ECO:0007669"/>
    <property type="project" value="UniProtKB-KW"/>
</dbReference>
<feature type="compositionally biased region" description="Basic residues" evidence="4">
    <location>
        <begin position="22"/>
        <end position="38"/>
    </location>
</feature>
<dbReference type="SMART" id="SM00363">
    <property type="entry name" value="S4"/>
    <property type="match status" value="1"/>
</dbReference>
<keyword evidence="3" id="KW-0694">RNA-binding</keyword>
<proteinExistence type="inferred from homology"/>
<dbReference type="InterPro" id="IPR020103">
    <property type="entry name" value="PsdUridine_synth_cat_dom_sf"/>
</dbReference>
<dbReference type="PANTHER" id="PTHR47683">
    <property type="entry name" value="PSEUDOURIDINE SYNTHASE FAMILY PROTEIN-RELATED"/>
    <property type="match status" value="1"/>
</dbReference>
<dbReference type="InterPro" id="IPR036986">
    <property type="entry name" value="S4_RNA-bd_sf"/>
</dbReference>
<dbReference type="InterPro" id="IPR006145">
    <property type="entry name" value="PsdUridine_synth_RsuA/RluA"/>
</dbReference>
<dbReference type="SUPFAM" id="SSF55120">
    <property type="entry name" value="Pseudouridine synthase"/>
    <property type="match status" value="1"/>
</dbReference>
<evidence type="ECO:0000256" key="2">
    <source>
        <dbReference type="ARBA" id="ARBA00023235"/>
    </source>
</evidence>
<reference evidence="6" key="2">
    <citation type="submission" date="2020-09" db="EMBL/GenBank/DDBJ databases">
        <authorList>
            <person name="Sun Q."/>
            <person name="Zhou Y."/>
        </authorList>
    </citation>
    <scope>NUCLEOTIDE SEQUENCE</scope>
    <source>
        <strain evidence="6">CGMCC 1.12924</strain>
    </source>
</reference>
<dbReference type="InterPro" id="IPR020094">
    <property type="entry name" value="TruA/RsuA/RluB/E/F_N"/>
</dbReference>
<dbReference type="Gene3D" id="3.10.290.10">
    <property type="entry name" value="RNA-binding S4 domain"/>
    <property type="match status" value="1"/>
</dbReference>
<reference evidence="6" key="1">
    <citation type="journal article" date="2014" name="Int. J. Syst. Evol. Microbiol.">
        <title>Complete genome sequence of Corynebacterium casei LMG S-19264T (=DSM 44701T), isolated from a smear-ripened cheese.</title>
        <authorList>
            <consortium name="US DOE Joint Genome Institute (JGI-PGF)"/>
            <person name="Walter F."/>
            <person name="Albersmeier A."/>
            <person name="Kalinowski J."/>
            <person name="Ruckert C."/>
        </authorList>
    </citation>
    <scope>NUCLEOTIDE SEQUENCE</scope>
    <source>
        <strain evidence="6">CGMCC 1.12924</strain>
    </source>
</reference>
<evidence type="ECO:0000256" key="3">
    <source>
        <dbReference type="PROSITE-ProRule" id="PRU00182"/>
    </source>
</evidence>
<comment type="caution">
    <text evidence="6">The sequence shown here is derived from an EMBL/GenBank/DDBJ whole genome shotgun (WGS) entry which is preliminary data.</text>
</comment>
<evidence type="ECO:0000313" key="7">
    <source>
        <dbReference type="Proteomes" id="UP000652231"/>
    </source>
</evidence>
<dbReference type="Pfam" id="PF00849">
    <property type="entry name" value="PseudoU_synth_2"/>
    <property type="match status" value="1"/>
</dbReference>
<dbReference type="SUPFAM" id="SSF55174">
    <property type="entry name" value="Alpha-L RNA-binding motif"/>
    <property type="match status" value="1"/>
</dbReference>